<organism evidence="2">
    <name type="scientific">Cacopsylla melanoneura</name>
    <dbReference type="NCBI Taxonomy" id="428564"/>
    <lineage>
        <taxon>Eukaryota</taxon>
        <taxon>Metazoa</taxon>
        <taxon>Ecdysozoa</taxon>
        <taxon>Arthropoda</taxon>
        <taxon>Hexapoda</taxon>
        <taxon>Insecta</taxon>
        <taxon>Pterygota</taxon>
        <taxon>Neoptera</taxon>
        <taxon>Paraneoptera</taxon>
        <taxon>Hemiptera</taxon>
        <taxon>Sternorrhyncha</taxon>
        <taxon>Psylloidea</taxon>
        <taxon>Psyllidae</taxon>
        <taxon>Psyllinae</taxon>
        <taxon>Cacopsylla</taxon>
    </lineage>
</organism>
<dbReference type="AlphaFoldDB" id="A0A8D9BPW1"/>
<dbReference type="EMBL" id="HBUF01657659">
    <property type="protein sequence ID" value="CAG6788086.1"/>
    <property type="molecule type" value="Transcribed_RNA"/>
</dbReference>
<accession>A0A8D9BPW1</accession>
<feature type="region of interest" description="Disordered" evidence="1">
    <location>
        <begin position="10"/>
        <end position="39"/>
    </location>
</feature>
<sequence length="109" mass="12555">MNTVVYLNKQSFSKTHQNKGEKTNVSKQTISNTKKDQRTRNSIIISSNISNIIIRNSSKHHHLQQQQYSKQQKSAKCARIPTSYRLQRAGEISYANFDNLYDKHTTLGS</sequence>
<evidence type="ECO:0000313" key="2">
    <source>
        <dbReference type="EMBL" id="CAG6788086.1"/>
    </source>
</evidence>
<reference evidence="2" key="1">
    <citation type="submission" date="2021-05" db="EMBL/GenBank/DDBJ databases">
        <authorList>
            <person name="Alioto T."/>
            <person name="Alioto T."/>
            <person name="Gomez Garrido J."/>
        </authorList>
    </citation>
    <scope>NUCLEOTIDE SEQUENCE</scope>
</reference>
<evidence type="ECO:0000256" key="1">
    <source>
        <dbReference type="SAM" id="MobiDB-lite"/>
    </source>
</evidence>
<proteinExistence type="predicted"/>
<protein>
    <submittedName>
        <fullName evidence="2">Uncharacterized protein</fullName>
    </submittedName>
</protein>
<name>A0A8D9BPW1_9HEMI</name>